<dbReference type="EC" id="3.2.2.-" evidence="5"/>
<keyword evidence="2 5" id="KW-0227">DNA damage</keyword>
<evidence type="ECO:0000256" key="4">
    <source>
        <dbReference type="ARBA" id="ARBA00023204"/>
    </source>
</evidence>
<dbReference type="HAMAP" id="MF_00527">
    <property type="entry name" value="3MGH"/>
    <property type="match status" value="1"/>
</dbReference>
<keyword evidence="4 5" id="KW-0234">DNA repair</keyword>
<evidence type="ECO:0000256" key="2">
    <source>
        <dbReference type="ARBA" id="ARBA00022763"/>
    </source>
</evidence>
<organism evidence="6 7">
    <name type="scientific">Paludibacter jiangxiensis</name>
    <dbReference type="NCBI Taxonomy" id="681398"/>
    <lineage>
        <taxon>Bacteria</taxon>
        <taxon>Pseudomonadati</taxon>
        <taxon>Bacteroidota</taxon>
        <taxon>Bacteroidia</taxon>
        <taxon>Bacteroidales</taxon>
        <taxon>Paludibacteraceae</taxon>
        <taxon>Paludibacter</taxon>
    </lineage>
</organism>
<dbReference type="InterPro" id="IPR003180">
    <property type="entry name" value="MPG"/>
</dbReference>
<dbReference type="AlphaFoldDB" id="A0A170Y420"/>
<dbReference type="InterPro" id="IPR036995">
    <property type="entry name" value="MPG_sf"/>
</dbReference>
<reference evidence="7" key="1">
    <citation type="submission" date="2016-04" db="EMBL/GenBank/DDBJ databases">
        <title>Draft genome sequence of Paludibacter jiangxiensis strain NM7.</title>
        <authorList>
            <person name="Qiu Y."/>
            <person name="Matsuura N."/>
            <person name="Ohashi A."/>
            <person name="Tourlousse M.D."/>
            <person name="Sekiguchi Y."/>
        </authorList>
    </citation>
    <scope>NUCLEOTIDE SEQUENCE [LARGE SCALE GENOMIC DNA]</scope>
    <source>
        <strain evidence="7">NM7</strain>
    </source>
</reference>
<dbReference type="PANTHER" id="PTHR10429">
    <property type="entry name" value="DNA-3-METHYLADENINE GLYCOSYLASE"/>
    <property type="match status" value="1"/>
</dbReference>
<dbReference type="STRING" id="681398.PJIAN_181"/>
<accession>A0A170Y420</accession>
<dbReference type="CDD" id="cd00540">
    <property type="entry name" value="AAG"/>
    <property type="match status" value="1"/>
</dbReference>
<protein>
    <recommendedName>
        <fullName evidence="5">Putative 3-methyladenine DNA glycosylase</fullName>
        <ecNumber evidence="5">3.2.2.-</ecNumber>
    </recommendedName>
</protein>
<evidence type="ECO:0000256" key="3">
    <source>
        <dbReference type="ARBA" id="ARBA00022801"/>
    </source>
</evidence>
<comment type="caution">
    <text evidence="6">The sequence shown here is derived from an EMBL/GenBank/DDBJ whole genome shotgun (WGS) entry which is preliminary data.</text>
</comment>
<proteinExistence type="inferred from homology"/>
<evidence type="ECO:0000313" key="6">
    <source>
        <dbReference type="EMBL" id="GAT61502.1"/>
    </source>
</evidence>
<dbReference type="GO" id="GO:0003905">
    <property type="term" value="F:alkylbase DNA N-glycosylase activity"/>
    <property type="evidence" value="ECO:0007669"/>
    <property type="project" value="InterPro"/>
</dbReference>
<sequence length="181" mass="20679">MPNFAGKTDMTAFPRLHPDFFRRDAVTVARELLGRTIVRRFESGEEKRFVIVETEAYLGEDDLACHASKGRTPRTEVMYHEGGKIYVYLIYGMYWMLNFVTGGDGHPQAVLIRGVDKVIGSGRVGRLLQLDKSFYGEDLCASNRLWVEDTPVITTFATAPRVGVDYAKEWKDMEWRFIAND</sequence>
<comment type="similarity">
    <text evidence="1 5">Belongs to the DNA glycosylase MPG family.</text>
</comment>
<dbReference type="PANTHER" id="PTHR10429:SF0">
    <property type="entry name" value="DNA-3-METHYLADENINE GLYCOSYLASE"/>
    <property type="match status" value="1"/>
</dbReference>
<keyword evidence="7" id="KW-1185">Reference proteome</keyword>
<keyword evidence="3 5" id="KW-0378">Hydrolase</keyword>
<dbReference type="InterPro" id="IPR011034">
    <property type="entry name" value="Formyl_transferase-like_C_sf"/>
</dbReference>
<gene>
    <name evidence="6" type="ORF">PJIAN_181</name>
</gene>
<dbReference type="Gene3D" id="3.10.300.10">
    <property type="entry name" value="Methylpurine-DNA glycosylase (MPG)"/>
    <property type="match status" value="2"/>
</dbReference>
<evidence type="ECO:0000256" key="5">
    <source>
        <dbReference type="HAMAP-Rule" id="MF_00527"/>
    </source>
</evidence>
<dbReference type="SUPFAM" id="SSF50486">
    <property type="entry name" value="FMT C-terminal domain-like"/>
    <property type="match status" value="1"/>
</dbReference>
<dbReference type="GO" id="GO:0006284">
    <property type="term" value="P:base-excision repair"/>
    <property type="evidence" value="ECO:0007669"/>
    <property type="project" value="InterPro"/>
</dbReference>
<reference evidence="7" key="2">
    <citation type="journal article" date="2017" name="Genome Announc.">
        <title>Draft genome sequence of Paludibacter jiangxiensis NM7(T), a propionate-producing fermentative bacterium.</title>
        <authorList>
            <person name="Qiu Y.-L."/>
            <person name="Tourlousse D.M."/>
            <person name="Matsuura N."/>
            <person name="Ohashi A."/>
            <person name="Sekiguchi Y."/>
        </authorList>
    </citation>
    <scope>NUCLEOTIDE SEQUENCE [LARGE SCALE GENOMIC DNA]</scope>
    <source>
        <strain evidence="7">NM7</strain>
    </source>
</reference>
<dbReference type="Proteomes" id="UP000076586">
    <property type="component" value="Unassembled WGS sequence"/>
</dbReference>
<evidence type="ECO:0000256" key="1">
    <source>
        <dbReference type="ARBA" id="ARBA00009232"/>
    </source>
</evidence>
<dbReference type="RefSeq" id="WP_236714351.1">
    <property type="nucleotide sequence ID" value="NZ_BDCR01000001.1"/>
</dbReference>
<name>A0A170Y420_9BACT</name>
<dbReference type="NCBIfam" id="TIGR00567">
    <property type="entry name" value="3mg"/>
    <property type="match status" value="1"/>
</dbReference>
<dbReference type="EMBL" id="BDCR01000001">
    <property type="protein sequence ID" value="GAT61502.1"/>
    <property type="molecule type" value="Genomic_DNA"/>
</dbReference>
<dbReference type="Pfam" id="PF02245">
    <property type="entry name" value="Pur_DNA_glyco"/>
    <property type="match status" value="2"/>
</dbReference>
<evidence type="ECO:0000313" key="7">
    <source>
        <dbReference type="Proteomes" id="UP000076586"/>
    </source>
</evidence>
<dbReference type="GO" id="GO:0003677">
    <property type="term" value="F:DNA binding"/>
    <property type="evidence" value="ECO:0007669"/>
    <property type="project" value="InterPro"/>
</dbReference>